<feature type="compositionally biased region" description="Low complexity" evidence="13">
    <location>
        <begin position="172"/>
        <end position="189"/>
    </location>
</feature>
<feature type="compositionally biased region" description="Basic residues" evidence="13">
    <location>
        <begin position="224"/>
        <end position="234"/>
    </location>
</feature>
<keyword evidence="5" id="KW-0547">Nucleotide-binding</keyword>
<feature type="compositionally biased region" description="Acidic residues" evidence="13">
    <location>
        <begin position="199"/>
        <end position="214"/>
    </location>
</feature>
<dbReference type="PANTHER" id="PTHR18937:SF172">
    <property type="entry name" value="STRUCTURAL MAINTENANCE OF CHROMOSOMES PROTEIN"/>
    <property type="match status" value="1"/>
</dbReference>
<dbReference type="SUPFAM" id="SSF75553">
    <property type="entry name" value="Smc hinge domain"/>
    <property type="match status" value="1"/>
</dbReference>
<evidence type="ECO:0000259" key="14">
    <source>
        <dbReference type="SMART" id="SM00968"/>
    </source>
</evidence>
<reference evidence="15" key="2">
    <citation type="journal article" date="2020" name="Nat. Commun.">
        <title>Large-scale genome sequencing of mycorrhizal fungi provides insights into the early evolution of symbiotic traits.</title>
        <authorList>
            <person name="Miyauchi S."/>
            <person name="Kiss E."/>
            <person name="Kuo A."/>
            <person name="Drula E."/>
            <person name="Kohler A."/>
            <person name="Sanchez-Garcia M."/>
            <person name="Morin E."/>
            <person name="Andreopoulos B."/>
            <person name="Barry K.W."/>
            <person name="Bonito G."/>
            <person name="Buee M."/>
            <person name="Carver A."/>
            <person name="Chen C."/>
            <person name="Cichocki N."/>
            <person name="Clum A."/>
            <person name="Culley D."/>
            <person name="Crous P.W."/>
            <person name="Fauchery L."/>
            <person name="Girlanda M."/>
            <person name="Hayes R.D."/>
            <person name="Keri Z."/>
            <person name="LaButti K."/>
            <person name="Lipzen A."/>
            <person name="Lombard V."/>
            <person name="Magnuson J."/>
            <person name="Maillard F."/>
            <person name="Murat C."/>
            <person name="Nolan M."/>
            <person name="Ohm R.A."/>
            <person name="Pangilinan J."/>
            <person name="Pereira M.F."/>
            <person name="Perotto S."/>
            <person name="Peter M."/>
            <person name="Pfister S."/>
            <person name="Riley R."/>
            <person name="Sitrit Y."/>
            <person name="Stielow J.B."/>
            <person name="Szollosi G."/>
            <person name="Zifcakova L."/>
            <person name="Stursova M."/>
            <person name="Spatafora J.W."/>
            <person name="Tedersoo L."/>
            <person name="Vaario L.M."/>
            <person name="Yamada A."/>
            <person name="Yan M."/>
            <person name="Wang P."/>
            <person name="Xu J."/>
            <person name="Bruns T."/>
            <person name="Baldrian P."/>
            <person name="Vilgalys R."/>
            <person name="Dunand C."/>
            <person name="Henrissat B."/>
            <person name="Grigoriev I.V."/>
            <person name="Hibbett D."/>
            <person name="Nagy L.G."/>
            <person name="Martin F.M."/>
        </authorList>
    </citation>
    <scope>NUCLEOTIDE SEQUENCE</scope>
    <source>
        <strain evidence="15">Prilba</strain>
    </source>
</reference>
<evidence type="ECO:0000256" key="4">
    <source>
        <dbReference type="ARBA" id="ARBA00022618"/>
    </source>
</evidence>
<dbReference type="GO" id="GO:0000796">
    <property type="term" value="C:condensin complex"/>
    <property type="evidence" value="ECO:0007669"/>
    <property type="project" value="TreeGrafter"/>
</dbReference>
<dbReference type="Gene3D" id="3.40.50.300">
    <property type="entry name" value="P-loop containing nucleotide triphosphate hydrolases"/>
    <property type="match status" value="2"/>
</dbReference>
<evidence type="ECO:0000256" key="1">
    <source>
        <dbReference type="ARBA" id="ARBA00004123"/>
    </source>
</evidence>
<dbReference type="EMBL" id="WHVB01000006">
    <property type="protein sequence ID" value="KAF8481698.1"/>
    <property type="molecule type" value="Genomic_DNA"/>
</dbReference>
<dbReference type="Gene3D" id="1.20.1060.20">
    <property type="match status" value="1"/>
</dbReference>
<feature type="compositionally biased region" description="Basic and acidic residues" evidence="13">
    <location>
        <begin position="1321"/>
        <end position="1334"/>
    </location>
</feature>
<dbReference type="GO" id="GO:0007076">
    <property type="term" value="P:mitotic chromosome condensation"/>
    <property type="evidence" value="ECO:0007669"/>
    <property type="project" value="TreeGrafter"/>
</dbReference>
<organism evidence="15 16">
    <name type="scientific">Russula ochroleuca</name>
    <dbReference type="NCBI Taxonomy" id="152965"/>
    <lineage>
        <taxon>Eukaryota</taxon>
        <taxon>Fungi</taxon>
        <taxon>Dikarya</taxon>
        <taxon>Basidiomycota</taxon>
        <taxon>Agaricomycotina</taxon>
        <taxon>Agaricomycetes</taxon>
        <taxon>Russulales</taxon>
        <taxon>Russulaceae</taxon>
        <taxon>Russula</taxon>
    </lineage>
</organism>
<dbReference type="Gene3D" id="3.30.70.1620">
    <property type="match status" value="1"/>
</dbReference>
<evidence type="ECO:0000256" key="2">
    <source>
        <dbReference type="ARBA" id="ARBA00006005"/>
    </source>
</evidence>
<gene>
    <name evidence="15" type="ORF">DFH94DRAFT_404705</name>
</gene>
<keyword evidence="4" id="KW-0132">Cell division</keyword>
<sequence>MPPRRSTRSSTRLSTEPESNPQKAPSSKRKRSSGDNTEIDGQEVHDKPPSRTTRHSSSKATPSVPASRAPTRLKSVPHKVQDSDGEDDDGEHSYPTKRSRSSHVLEDVHEENDEEDTKPIIAPRTRRANSKPVISSTNGNTGKDQIVPAKDEPDEQVTAKPTSRTHSPGKHSNSSRPSTSRRGGRSSRSAAVSVKAEPLDEPTLDDVDDVDGGEIEVPATSQRRTTKRSSRKVKSLTPQSVGKEDFGGDTNIGENATTITPNGEVADVLAEESTPVPSPKKLPSTTPLVPEEKSLLDDLPTSPSKAKRPPLPLEELQGPRSRLVIHKLVLVNFKSYAGCQEIGPFHKSFSAIVGPNGSGKSNTIDALLFVFGYRASKMRQGKLSELIHNSAQHPDLQDCSVEVHFREIVDLPGPNAFTIVPDSTLAVARTAYKNNSSKYTINGRASNYKEVQTLLKGRGIDLDHNRFLILQGEVESIAQMKPKAPSEHEDGLLEYLEDIIGTSQYKEPIDEALVEMERLTEGRTEKLNRLRLVEREKNALEKEKREAENYMRLQNDHVRAQSTLYQYYIWRCLVSEKEVKQEIARIEKELTEERERNKDDIAHLESLEKHYAERIQAYEEVKAAAAEALKEMAAYEKQEVGLEEKRKHANSKAKKLKKSLQDDEKARNDALRAIQDNAAKMKSEKKKADQFEADLQKEEKVLEGIRDSLKDKTQVFHDQIEQKQKELQPWETKINQKQAESDIKTSERDMLVKKAETIKQASAEAQEALEKLRSDQKTKIGELENLKHRKQSLEQESKAARQSVQDLVARVNQLRAQASSTRQRVEEAKASQAASTTQNKVLDSLTRLRNSGRVSGFHGRLGSLGTIPDKYDVAITTACGSLNNMVVDTVQQGQTCIEYLRKQNVGRANFLVLEKIDETNGMRPIQTPENVPRLFDLVKPKETRFAHAFYKALRDTLVAQDLAQANRIAFGARRWRVVTVAGELIDSSGTMSGGGGKPRGGGMSSKLASDAVQPEVLRRYEQDCVSADAQLAEATNELRAAEVQLESVTNSGPQINLEIDKVNLDIQNAGKRVIETEKRVRELKAQNKPDTSDLSRIASLEREIAAVQSELESLRSRSGTIERAIKELEKKILDIGGSRLLAQKSKVDGLKLHISVANDEITKAEVAKAKAEKDSVKLESSITGNQEGLAEVEADLEKLNESLQEVKDYVADIGAKVEAAQAEVENSKDDLENLKVELDEKTEEVQAFRAIEVELTQRLNDKKTELKENRNTMDRSQAEHDKLRLEDVDDEEDEDEDEPQGNGGGEDENGGEDQVPLTKRVKGEKADLVVKTEEGSEPASIKKGRRGHKTPSNELHIYSAAELSRLNQRELLADVQLLDEQLKRSRPNMAVLKEYQKREEEFLRRAKDLDETTALRDAEKQKYDSLRKQRLDEFMAGFSTISLKLKEMYQMITLGGNAELELVDSMDPFSEGIIFSVMPPKKSWRNISNLSGGEKTLSSLALVFALHVYKPTPLYFMDEIDAALDFRNVSIVANYIKDRTKNAQFIIISLRNDMFELSHRLIGIYKTSNQTRSISIDNRSLHAPPPMSTVTQ</sequence>
<dbReference type="GO" id="GO:0005634">
    <property type="term" value="C:nucleus"/>
    <property type="evidence" value="ECO:0007669"/>
    <property type="project" value="UniProtKB-SubCell"/>
</dbReference>
<keyword evidence="7" id="KW-0067">ATP-binding</keyword>
<evidence type="ECO:0000256" key="6">
    <source>
        <dbReference type="ARBA" id="ARBA00022776"/>
    </source>
</evidence>
<keyword evidence="8 12" id="KW-0175">Coiled coil</keyword>
<evidence type="ECO:0000256" key="7">
    <source>
        <dbReference type="ARBA" id="ARBA00022840"/>
    </source>
</evidence>
<evidence type="ECO:0000256" key="12">
    <source>
        <dbReference type="SAM" id="Coils"/>
    </source>
</evidence>
<feature type="region of interest" description="Disordered" evidence="13">
    <location>
        <begin position="1"/>
        <end position="314"/>
    </location>
</feature>
<dbReference type="GO" id="GO:0051301">
    <property type="term" value="P:cell division"/>
    <property type="evidence" value="ECO:0007669"/>
    <property type="project" value="UniProtKB-KW"/>
</dbReference>
<dbReference type="InterPro" id="IPR036277">
    <property type="entry name" value="SMC_hinge_sf"/>
</dbReference>
<feature type="compositionally biased region" description="Acidic residues" evidence="13">
    <location>
        <begin position="1287"/>
        <end position="1311"/>
    </location>
</feature>
<feature type="compositionally biased region" description="Basic residues" evidence="13">
    <location>
        <begin position="647"/>
        <end position="658"/>
    </location>
</feature>
<keyword evidence="16" id="KW-1185">Reference proteome</keyword>
<evidence type="ECO:0000256" key="11">
    <source>
        <dbReference type="ARBA" id="ARBA00023306"/>
    </source>
</evidence>
<dbReference type="InterPro" id="IPR027417">
    <property type="entry name" value="P-loop_NTPase"/>
</dbReference>
<evidence type="ECO:0000256" key="5">
    <source>
        <dbReference type="ARBA" id="ARBA00022741"/>
    </source>
</evidence>
<dbReference type="FunFam" id="3.40.50.300:FF:000481">
    <property type="entry name" value="Structural maintenance of chromosomes 4"/>
    <property type="match status" value="1"/>
</dbReference>
<comment type="subcellular location">
    <subcellularLocation>
        <location evidence="1">Nucleus</location>
    </subcellularLocation>
</comment>
<comment type="similarity">
    <text evidence="2">Belongs to the SMC family. SMC4 subfamily.</text>
</comment>
<feature type="compositionally biased region" description="Gly residues" evidence="13">
    <location>
        <begin position="991"/>
        <end position="1003"/>
    </location>
</feature>
<feature type="region of interest" description="Disordered" evidence="13">
    <location>
        <begin position="1264"/>
        <end position="1353"/>
    </location>
</feature>
<keyword evidence="10" id="KW-0539">Nucleus</keyword>
<dbReference type="FunFam" id="3.40.50.300:FF:000585">
    <property type="entry name" value="Structural maintenance of chromosomes 4"/>
    <property type="match status" value="1"/>
</dbReference>
<evidence type="ECO:0000313" key="16">
    <source>
        <dbReference type="Proteomes" id="UP000759537"/>
    </source>
</evidence>
<dbReference type="SUPFAM" id="SSF57997">
    <property type="entry name" value="Tropomyosin"/>
    <property type="match status" value="1"/>
</dbReference>
<dbReference type="GO" id="GO:0005524">
    <property type="term" value="F:ATP binding"/>
    <property type="evidence" value="ECO:0007669"/>
    <property type="project" value="UniProtKB-KW"/>
</dbReference>
<dbReference type="Pfam" id="PF02463">
    <property type="entry name" value="SMC_N"/>
    <property type="match status" value="1"/>
</dbReference>
<evidence type="ECO:0000256" key="8">
    <source>
        <dbReference type="ARBA" id="ARBA00023054"/>
    </source>
</evidence>
<feature type="compositionally biased region" description="Low complexity" evidence="13">
    <location>
        <begin position="8"/>
        <end position="19"/>
    </location>
</feature>
<feature type="compositionally biased region" description="Polar residues" evidence="13">
    <location>
        <begin position="252"/>
        <end position="261"/>
    </location>
</feature>
<evidence type="ECO:0000256" key="9">
    <source>
        <dbReference type="ARBA" id="ARBA00023067"/>
    </source>
</evidence>
<dbReference type="PANTHER" id="PTHR18937">
    <property type="entry name" value="STRUCTURAL MAINTENANCE OF CHROMOSOMES SMC FAMILY MEMBER"/>
    <property type="match status" value="1"/>
</dbReference>
<feature type="region of interest" description="Disordered" evidence="13">
    <location>
        <begin position="642"/>
        <end position="664"/>
    </location>
</feature>
<name>A0A9P5MYE4_9AGAM</name>
<feature type="region of interest" description="Disordered" evidence="13">
    <location>
        <begin position="989"/>
        <end position="1008"/>
    </location>
</feature>
<dbReference type="Proteomes" id="UP000759537">
    <property type="component" value="Unassembled WGS sequence"/>
</dbReference>
<dbReference type="SMART" id="SM00968">
    <property type="entry name" value="SMC_hinge"/>
    <property type="match status" value="1"/>
</dbReference>
<dbReference type="InterPro" id="IPR003395">
    <property type="entry name" value="RecF/RecN/SMC_N"/>
</dbReference>
<keyword evidence="11" id="KW-0131">Cell cycle</keyword>
<feature type="region of interest" description="Disordered" evidence="13">
    <location>
        <begin position="818"/>
        <end position="838"/>
    </location>
</feature>
<protein>
    <recommendedName>
        <fullName evidence="3">Structural maintenance of chromosomes protein 4</fullName>
    </recommendedName>
</protein>
<evidence type="ECO:0000313" key="15">
    <source>
        <dbReference type="EMBL" id="KAF8481698.1"/>
    </source>
</evidence>
<feature type="domain" description="SMC hinge" evidence="14">
    <location>
        <begin position="855"/>
        <end position="969"/>
    </location>
</feature>
<keyword evidence="9" id="KW-0226">DNA condensation</keyword>
<evidence type="ECO:0000256" key="10">
    <source>
        <dbReference type="ARBA" id="ARBA00023242"/>
    </source>
</evidence>
<feature type="compositionally biased region" description="Polar residues" evidence="13">
    <location>
        <begin position="132"/>
        <end position="143"/>
    </location>
</feature>
<proteinExistence type="inferred from homology"/>
<dbReference type="Pfam" id="PF06470">
    <property type="entry name" value="SMC_hinge"/>
    <property type="match status" value="1"/>
</dbReference>
<keyword evidence="6" id="KW-0498">Mitosis</keyword>
<dbReference type="InterPro" id="IPR010935">
    <property type="entry name" value="SMC_hinge"/>
</dbReference>
<reference evidence="15" key="1">
    <citation type="submission" date="2019-10" db="EMBL/GenBank/DDBJ databases">
        <authorList>
            <consortium name="DOE Joint Genome Institute"/>
            <person name="Kuo A."/>
            <person name="Miyauchi S."/>
            <person name="Kiss E."/>
            <person name="Drula E."/>
            <person name="Kohler A."/>
            <person name="Sanchez-Garcia M."/>
            <person name="Andreopoulos B."/>
            <person name="Barry K.W."/>
            <person name="Bonito G."/>
            <person name="Buee M."/>
            <person name="Carver A."/>
            <person name="Chen C."/>
            <person name="Cichocki N."/>
            <person name="Clum A."/>
            <person name="Culley D."/>
            <person name="Crous P.W."/>
            <person name="Fauchery L."/>
            <person name="Girlanda M."/>
            <person name="Hayes R."/>
            <person name="Keri Z."/>
            <person name="LaButti K."/>
            <person name="Lipzen A."/>
            <person name="Lombard V."/>
            <person name="Magnuson J."/>
            <person name="Maillard F."/>
            <person name="Morin E."/>
            <person name="Murat C."/>
            <person name="Nolan M."/>
            <person name="Ohm R."/>
            <person name="Pangilinan J."/>
            <person name="Pereira M."/>
            <person name="Perotto S."/>
            <person name="Peter M."/>
            <person name="Riley R."/>
            <person name="Sitrit Y."/>
            <person name="Stielow B."/>
            <person name="Szollosi G."/>
            <person name="Zifcakova L."/>
            <person name="Stursova M."/>
            <person name="Spatafora J.W."/>
            <person name="Tedersoo L."/>
            <person name="Vaario L.-M."/>
            <person name="Yamada A."/>
            <person name="Yan M."/>
            <person name="Wang P."/>
            <person name="Xu J."/>
            <person name="Bruns T."/>
            <person name="Baldrian P."/>
            <person name="Vilgalys R."/>
            <person name="Henrissat B."/>
            <person name="Grigoriev I.V."/>
            <person name="Hibbett D."/>
            <person name="Nagy L.G."/>
            <person name="Martin F.M."/>
        </authorList>
    </citation>
    <scope>NUCLEOTIDE SEQUENCE</scope>
    <source>
        <strain evidence="15">Prilba</strain>
    </source>
</reference>
<evidence type="ECO:0000256" key="13">
    <source>
        <dbReference type="SAM" id="MobiDB-lite"/>
    </source>
</evidence>
<feature type="compositionally biased region" description="Basic and acidic residues" evidence="13">
    <location>
        <begin position="1264"/>
        <end position="1286"/>
    </location>
</feature>
<accession>A0A9P5MYE4</accession>
<comment type="caution">
    <text evidence="15">The sequence shown here is derived from an EMBL/GenBank/DDBJ whole genome shotgun (WGS) entry which is preliminary data.</text>
</comment>
<dbReference type="OrthoDB" id="5575062at2759"/>
<evidence type="ECO:0000256" key="3">
    <source>
        <dbReference type="ARBA" id="ARBA00018693"/>
    </source>
</evidence>
<dbReference type="SUPFAM" id="SSF52540">
    <property type="entry name" value="P-loop containing nucleoside triphosphate hydrolases"/>
    <property type="match status" value="1"/>
</dbReference>
<feature type="coiled-coil region" evidence="12">
    <location>
        <begin position="1392"/>
        <end position="1429"/>
    </location>
</feature>